<evidence type="ECO:0008006" key="4">
    <source>
        <dbReference type="Google" id="ProtNLM"/>
    </source>
</evidence>
<feature type="chain" id="PRO_5046805662" description="Ecp2 effector protein domain-containing protein" evidence="1">
    <location>
        <begin position="21"/>
        <end position="161"/>
    </location>
</feature>
<comment type="caution">
    <text evidence="2">The sequence shown here is derived from an EMBL/GenBank/DDBJ whole genome shotgun (WGS) entry which is preliminary data.</text>
</comment>
<accession>A0ABP0B998</accession>
<keyword evidence="1" id="KW-0732">Signal</keyword>
<gene>
    <name evidence="2" type="ORF">SEUCBS140593_002765</name>
</gene>
<sequence length="161" mass="16751">MSQSLAMLLASAMVVYSVAGAAPRQTVSQEALQAVPGSAEICYDSESATLLCYREPKNTPQNVDVVDNPIKPAFFTKLAADTADCAEWGLYMHGTSQALAKHFDTNSNSSVLFGDIANTVDGGEASVATDQTHSAAITGCLADVGSLVTIGRRATATRGFS</sequence>
<keyword evidence="3" id="KW-1185">Reference proteome</keyword>
<reference evidence="2 3" key="1">
    <citation type="submission" date="2024-01" db="EMBL/GenBank/DDBJ databases">
        <authorList>
            <person name="Allen C."/>
            <person name="Tagirdzhanova G."/>
        </authorList>
    </citation>
    <scope>NUCLEOTIDE SEQUENCE [LARGE SCALE GENOMIC DNA]</scope>
</reference>
<evidence type="ECO:0000313" key="3">
    <source>
        <dbReference type="Proteomes" id="UP001642482"/>
    </source>
</evidence>
<organism evidence="2 3">
    <name type="scientific">Sporothrix eucalyptigena</name>
    <dbReference type="NCBI Taxonomy" id="1812306"/>
    <lineage>
        <taxon>Eukaryota</taxon>
        <taxon>Fungi</taxon>
        <taxon>Dikarya</taxon>
        <taxon>Ascomycota</taxon>
        <taxon>Pezizomycotina</taxon>
        <taxon>Sordariomycetes</taxon>
        <taxon>Sordariomycetidae</taxon>
        <taxon>Ophiostomatales</taxon>
        <taxon>Ophiostomataceae</taxon>
        <taxon>Sporothrix</taxon>
    </lineage>
</organism>
<evidence type="ECO:0000313" key="2">
    <source>
        <dbReference type="EMBL" id="CAK7216127.1"/>
    </source>
</evidence>
<evidence type="ECO:0000256" key="1">
    <source>
        <dbReference type="SAM" id="SignalP"/>
    </source>
</evidence>
<dbReference type="EMBL" id="CAWUHD010000019">
    <property type="protein sequence ID" value="CAK7216127.1"/>
    <property type="molecule type" value="Genomic_DNA"/>
</dbReference>
<dbReference type="Proteomes" id="UP001642482">
    <property type="component" value="Unassembled WGS sequence"/>
</dbReference>
<name>A0ABP0B998_9PEZI</name>
<proteinExistence type="predicted"/>
<protein>
    <recommendedName>
        <fullName evidence="4">Ecp2 effector protein domain-containing protein</fullName>
    </recommendedName>
</protein>
<feature type="signal peptide" evidence="1">
    <location>
        <begin position="1"/>
        <end position="20"/>
    </location>
</feature>